<feature type="domain" description="ABC transporter" evidence="6">
    <location>
        <begin position="3"/>
        <end position="234"/>
    </location>
</feature>
<dbReference type="RefSeq" id="WP_014126410.1">
    <property type="nucleotide sequence ID" value="NC_016070.1"/>
</dbReference>
<keyword evidence="2" id="KW-0813">Transport</keyword>
<evidence type="ECO:0000256" key="2">
    <source>
        <dbReference type="ARBA" id="ARBA00022448"/>
    </source>
</evidence>
<dbReference type="InterPro" id="IPR003439">
    <property type="entry name" value="ABC_transporter-like_ATP-bd"/>
</dbReference>
<dbReference type="PANTHER" id="PTHR43820">
    <property type="entry name" value="HIGH-AFFINITY BRANCHED-CHAIN AMINO ACID TRANSPORT ATP-BINDING PROTEIN LIVF"/>
    <property type="match status" value="1"/>
</dbReference>
<dbReference type="OrthoDB" id="97750at2157"/>
<dbReference type="HOGENOM" id="CLU_000604_1_2_2"/>
<keyword evidence="5" id="KW-0029">Amino-acid transport</keyword>
<evidence type="ECO:0000259" key="6">
    <source>
        <dbReference type="PROSITE" id="PS50893"/>
    </source>
</evidence>
<dbReference type="InterPro" id="IPR052156">
    <property type="entry name" value="BCAA_Transport_ATP-bd_LivF"/>
</dbReference>
<name>G4RNK9_THETK</name>
<reference evidence="7 8" key="1">
    <citation type="journal article" date="2011" name="PLoS ONE">
        <title>The complete genome sequence of Thermoproteus tenax: a physiologically versatile member of the Crenarchaeota.</title>
        <authorList>
            <person name="Siebers B."/>
            <person name="Zaparty M."/>
            <person name="Raddatz G."/>
            <person name="Tjaden B."/>
            <person name="Albers S.V."/>
            <person name="Bell S.D."/>
            <person name="Blombach F."/>
            <person name="Kletzin A."/>
            <person name="Kyrpides N."/>
            <person name="Lanz C."/>
            <person name="Plagens A."/>
            <person name="Rampp M."/>
            <person name="Rosinus A."/>
            <person name="von Jan M."/>
            <person name="Makarova K.S."/>
            <person name="Klenk H.P."/>
            <person name="Schuster S.C."/>
            <person name="Hensel R."/>
        </authorList>
    </citation>
    <scope>NUCLEOTIDE SEQUENCE [LARGE SCALE GENOMIC DNA]</scope>
    <source>
        <strain evidence="8">ATCC 35583 / DSM 2078 / JCM 9277 / NBRC 100435 / Kra 1</strain>
    </source>
</reference>
<dbReference type="GO" id="GO:0005524">
    <property type="term" value="F:ATP binding"/>
    <property type="evidence" value="ECO:0007669"/>
    <property type="project" value="UniProtKB-KW"/>
</dbReference>
<evidence type="ECO:0000256" key="4">
    <source>
        <dbReference type="ARBA" id="ARBA00022840"/>
    </source>
</evidence>
<evidence type="ECO:0000256" key="1">
    <source>
        <dbReference type="ARBA" id="ARBA00005417"/>
    </source>
</evidence>
<dbReference type="SMART" id="SM00382">
    <property type="entry name" value="AAA"/>
    <property type="match status" value="1"/>
</dbReference>
<proteinExistence type="inferred from homology"/>
<dbReference type="PROSITE" id="PS00211">
    <property type="entry name" value="ABC_TRANSPORTER_1"/>
    <property type="match status" value="1"/>
</dbReference>
<dbReference type="STRING" id="768679.TTX_0486"/>
<evidence type="ECO:0000313" key="8">
    <source>
        <dbReference type="Proteomes" id="UP000002654"/>
    </source>
</evidence>
<keyword evidence="8" id="KW-1185">Reference proteome</keyword>
<dbReference type="InterPro" id="IPR027417">
    <property type="entry name" value="P-loop_NTPase"/>
</dbReference>
<keyword evidence="3" id="KW-0547">Nucleotide-binding</keyword>
<dbReference type="Gene3D" id="3.40.50.300">
    <property type="entry name" value="P-loop containing nucleotide triphosphate hydrolases"/>
    <property type="match status" value="1"/>
</dbReference>
<dbReference type="GO" id="GO:0016887">
    <property type="term" value="F:ATP hydrolysis activity"/>
    <property type="evidence" value="ECO:0007669"/>
    <property type="project" value="InterPro"/>
</dbReference>
<dbReference type="InterPro" id="IPR017871">
    <property type="entry name" value="ABC_transporter-like_CS"/>
</dbReference>
<organism evidence="7 8">
    <name type="scientific">Thermoproteus tenax (strain ATCC 35583 / DSM 2078 / JCM 9277 / NBRC 100435 / Kra 1)</name>
    <dbReference type="NCBI Taxonomy" id="768679"/>
    <lineage>
        <taxon>Archaea</taxon>
        <taxon>Thermoproteota</taxon>
        <taxon>Thermoprotei</taxon>
        <taxon>Thermoproteales</taxon>
        <taxon>Thermoproteaceae</taxon>
        <taxon>Thermoproteus</taxon>
    </lineage>
</organism>
<comment type="similarity">
    <text evidence="1">Belongs to the ABC transporter superfamily.</text>
</comment>
<dbReference type="GO" id="GO:0015807">
    <property type="term" value="P:L-amino acid transport"/>
    <property type="evidence" value="ECO:0007669"/>
    <property type="project" value="TreeGrafter"/>
</dbReference>
<evidence type="ECO:0000313" key="7">
    <source>
        <dbReference type="EMBL" id="CCC81153.1"/>
    </source>
</evidence>
<gene>
    <name evidence="7" type="primary">livF</name>
    <name evidence="7" type="ordered locus">TTX_0486</name>
</gene>
<dbReference type="Pfam" id="PF00005">
    <property type="entry name" value="ABC_tran"/>
    <property type="match status" value="1"/>
</dbReference>
<dbReference type="eggNOG" id="arCOG00924">
    <property type="taxonomic scope" value="Archaea"/>
</dbReference>
<dbReference type="PANTHER" id="PTHR43820:SF4">
    <property type="entry name" value="HIGH-AFFINITY BRANCHED-CHAIN AMINO ACID TRANSPORT ATP-BINDING PROTEIN LIVF"/>
    <property type="match status" value="1"/>
</dbReference>
<dbReference type="Proteomes" id="UP000002654">
    <property type="component" value="Chromosome"/>
</dbReference>
<dbReference type="EMBL" id="FN869859">
    <property type="protein sequence ID" value="CCC81153.1"/>
    <property type="molecule type" value="Genomic_DNA"/>
</dbReference>
<dbReference type="PaxDb" id="768679-TTX_0486"/>
<dbReference type="CDD" id="cd03224">
    <property type="entry name" value="ABC_TM1139_LivF_branched"/>
    <property type="match status" value="1"/>
</dbReference>
<dbReference type="PROSITE" id="PS50893">
    <property type="entry name" value="ABC_TRANSPORTER_2"/>
    <property type="match status" value="1"/>
</dbReference>
<evidence type="ECO:0000256" key="3">
    <source>
        <dbReference type="ARBA" id="ARBA00022741"/>
    </source>
</evidence>
<dbReference type="SUPFAM" id="SSF52540">
    <property type="entry name" value="P-loop containing nucleoside triphosphate hydrolases"/>
    <property type="match status" value="1"/>
</dbReference>
<dbReference type="GO" id="GO:0015658">
    <property type="term" value="F:branched-chain amino acid transmembrane transporter activity"/>
    <property type="evidence" value="ECO:0007669"/>
    <property type="project" value="TreeGrafter"/>
</dbReference>
<dbReference type="GeneID" id="11263488"/>
<keyword evidence="4 7" id="KW-0067">ATP-binding</keyword>
<accession>G4RNK9</accession>
<dbReference type="KEGG" id="ttn:TTX_0486"/>
<sequence>MALVVDGLTSGYGKLQVLFGVSFKAEERSITALIGPNGAGKTTTLNSIMGIVRAWSGSVMYRGADITRIPPYRKVEMGLAMVPEGRRIFVNMSVEENLIMGAYVKRAREKLDDSLDYVYSLFPRLRERKRQKAGTLSGGEQQMLAIARALVSRPHVLLIDEPSAGLAPKIVADIFGVFKQIKSDTAIVLVEQNVAAALETADYGYVIENGRVVMSGTSEELLRSNHVKRAYLGV</sequence>
<evidence type="ECO:0000256" key="5">
    <source>
        <dbReference type="ARBA" id="ARBA00022970"/>
    </source>
</evidence>
<protein>
    <submittedName>
        <fullName evidence="7">Branched-chain amino acid transport ATP-binding protein, LivF</fullName>
    </submittedName>
</protein>
<dbReference type="InterPro" id="IPR003593">
    <property type="entry name" value="AAA+_ATPase"/>
</dbReference>
<dbReference type="PATRIC" id="fig|768679.9.peg.501"/>
<dbReference type="AlphaFoldDB" id="G4RNK9"/>